<reference evidence="3 4" key="1">
    <citation type="journal article" date="2020" name="Nat. Commun.">
        <title>Genome of Tripterygium wilfordii and identification of cytochrome P450 involved in triptolide biosynthesis.</title>
        <authorList>
            <person name="Tu L."/>
            <person name="Su P."/>
            <person name="Zhang Z."/>
            <person name="Gao L."/>
            <person name="Wang J."/>
            <person name="Hu T."/>
            <person name="Zhou J."/>
            <person name="Zhang Y."/>
            <person name="Zhao Y."/>
            <person name="Liu Y."/>
            <person name="Song Y."/>
            <person name="Tong Y."/>
            <person name="Lu Y."/>
            <person name="Yang J."/>
            <person name="Xu C."/>
            <person name="Jia M."/>
            <person name="Peters R.J."/>
            <person name="Huang L."/>
            <person name="Gao W."/>
        </authorList>
    </citation>
    <scope>NUCLEOTIDE SEQUENCE [LARGE SCALE GENOMIC DNA]</scope>
    <source>
        <strain evidence="4">cv. XIE 37</strain>
        <tissue evidence="3">Leaf</tissue>
    </source>
</reference>
<comment type="similarity">
    <text evidence="1">Belongs to the 'GDXG' lipolytic enzyme family.</text>
</comment>
<feature type="domain" description="Alpha/beta hydrolase fold-3" evidence="2">
    <location>
        <begin position="97"/>
        <end position="316"/>
    </location>
</feature>
<dbReference type="PANTHER" id="PTHR23024">
    <property type="entry name" value="ARYLACETAMIDE DEACETYLASE"/>
    <property type="match status" value="1"/>
</dbReference>
<dbReference type="InterPro" id="IPR029058">
    <property type="entry name" value="AB_hydrolase_fold"/>
</dbReference>
<dbReference type="Pfam" id="PF07859">
    <property type="entry name" value="Abhydrolase_3"/>
    <property type="match status" value="1"/>
</dbReference>
<dbReference type="AlphaFoldDB" id="A0A7J7D6G1"/>
<name>A0A7J7D6G1_TRIWF</name>
<evidence type="ECO:0000313" key="3">
    <source>
        <dbReference type="EMBL" id="KAF5741950.1"/>
    </source>
</evidence>
<dbReference type="OrthoDB" id="408631at2759"/>
<proteinExistence type="inferred from homology"/>
<dbReference type="InterPro" id="IPR013094">
    <property type="entry name" value="AB_hydrolase_3"/>
</dbReference>
<dbReference type="GO" id="GO:0009860">
    <property type="term" value="P:pollen tube growth"/>
    <property type="evidence" value="ECO:0007669"/>
    <property type="project" value="TreeGrafter"/>
</dbReference>
<organism evidence="3 4">
    <name type="scientific">Tripterygium wilfordii</name>
    <name type="common">Thunder God vine</name>
    <dbReference type="NCBI Taxonomy" id="458696"/>
    <lineage>
        <taxon>Eukaryota</taxon>
        <taxon>Viridiplantae</taxon>
        <taxon>Streptophyta</taxon>
        <taxon>Embryophyta</taxon>
        <taxon>Tracheophyta</taxon>
        <taxon>Spermatophyta</taxon>
        <taxon>Magnoliopsida</taxon>
        <taxon>eudicotyledons</taxon>
        <taxon>Gunneridae</taxon>
        <taxon>Pentapetalae</taxon>
        <taxon>rosids</taxon>
        <taxon>fabids</taxon>
        <taxon>Celastrales</taxon>
        <taxon>Celastraceae</taxon>
        <taxon>Tripterygium</taxon>
    </lineage>
</organism>
<gene>
    <name evidence="3" type="ORF">HS088_TW10G00958</name>
</gene>
<dbReference type="FunCoup" id="A0A7J7D6G1">
    <property type="interactions" value="463"/>
</dbReference>
<protein>
    <submittedName>
        <fullName evidence="3">Putative Arylacetamide deacetylase</fullName>
    </submittedName>
</protein>
<dbReference type="EMBL" id="JAAARO010000010">
    <property type="protein sequence ID" value="KAF5741950.1"/>
    <property type="molecule type" value="Genomic_DNA"/>
</dbReference>
<dbReference type="GO" id="GO:0052689">
    <property type="term" value="F:carboxylic ester hydrolase activity"/>
    <property type="evidence" value="ECO:0007669"/>
    <property type="project" value="TreeGrafter"/>
</dbReference>
<comment type="caution">
    <text evidence="3">The sequence shown here is derived from an EMBL/GenBank/DDBJ whole genome shotgun (WGS) entry which is preliminary data.</text>
</comment>
<keyword evidence="4" id="KW-1185">Reference proteome</keyword>
<dbReference type="Gene3D" id="3.40.50.1820">
    <property type="entry name" value="alpha/beta hydrolase"/>
    <property type="match status" value="1"/>
</dbReference>
<dbReference type="Proteomes" id="UP000593562">
    <property type="component" value="Unassembled WGS sequence"/>
</dbReference>
<dbReference type="PANTHER" id="PTHR23024:SF24">
    <property type="entry name" value="ALPHA_BETA HYDROLASE FOLD-3 DOMAIN-CONTAINING PROTEIN"/>
    <property type="match status" value="1"/>
</dbReference>
<dbReference type="InParanoid" id="A0A7J7D6G1"/>
<evidence type="ECO:0000259" key="2">
    <source>
        <dbReference type="Pfam" id="PF07859"/>
    </source>
</evidence>
<dbReference type="InterPro" id="IPR050466">
    <property type="entry name" value="Carboxylest/Gibb_receptor"/>
</dbReference>
<sequence length="341" mass="38324">MSETKPKPLELPWTVRIFISALSFATDVSRRSDGSVNRFIMSFFDSKSSPSSKPVKGVKTSDIVVDDARNLWFRLFVPTPSASTSTSTVGDISMPVIFYFHGGAFVFLGANSKPYDDFCRRLARELQAIIISVNYRLAPETRYPGQMEDGFDALKFVDEIKSSDGLLPPNADLKQCFIAGDSAGGNLAHHVAHKASEYNFRNIDIRGVILIQPFIGGEERVESETKLAGAPFVTVERTDWMWKAYLPEGSNRDHQASNVFGPNAVDISEVKFPATMVFVGGYDPLIDWQKKYYEGLKRHGKEAYLVEYPNAVHSFYIFPQLPESSLFIEELRDFMRKQSTP</sequence>
<accession>A0A7J7D6G1</accession>
<dbReference type="SUPFAM" id="SSF53474">
    <property type="entry name" value="alpha/beta-Hydrolases"/>
    <property type="match status" value="1"/>
</dbReference>
<evidence type="ECO:0000256" key="1">
    <source>
        <dbReference type="ARBA" id="ARBA00010515"/>
    </source>
</evidence>
<evidence type="ECO:0000313" key="4">
    <source>
        <dbReference type="Proteomes" id="UP000593562"/>
    </source>
</evidence>